<dbReference type="Gene3D" id="2.160.20.10">
    <property type="entry name" value="Single-stranded right-handed beta-helix, Pectin lyase-like"/>
    <property type="match status" value="1"/>
</dbReference>
<dbReference type="Pfam" id="PF00657">
    <property type="entry name" value="Lipase_GDSL"/>
    <property type="match status" value="1"/>
</dbReference>
<dbReference type="InterPro" id="IPR051801">
    <property type="entry name" value="GH28_Enzymes"/>
</dbReference>
<sequence length="780" mass="86531">MKKVLLFTFTLLTIFSFKLEDTRTTIFLCGDSTMAEKAANAAPETGWGMVLPEFFTNEIKIENHAVNGRSTKSFINEGRWKTVIEKVKKGDWVLIQFGHNDQKVNDTTRSAPSQTLYKQNLTRFVNETRAKGGNPVLITPVMRRKFDEAGKFVDQHQDYPDVVKALAKELKVPMVDLHQKSQKVIEQHGVAGSKKLFLHYPKNVYARYKEGASDDTHFSRYGAEVMASLVCEDMASLGLPLKSFFKKSVYPTKFIYELPKVSTPVFKKDTFNIINFGAIADGQTLNTKAINKAIVTCSEAGGGTVIVPSGVWLTGSIVMRSNVNLHLRKGALIQFSNRFEDFDLIRTTYEGLTAARCQAPVYGIDLENVAITGFGVLDGAGDAWRPVKRSKMTQGAWEKLIASGGLLSPDKNNWYPSQKSYLGSTVQLPGVLKDGKEVKDFEYIKDFLRPNMLSLTRCSNVLLEGITFQNSPAWCLHPLLCDNITLKGVKAKNPWYAQNGDGIDLESCKNALIEDCTFDVGDDGICIKSGRDEEGRKRGVPTENVLINNCFVYHAHGGFVIGSEMSGGVKNMFVNNCTFMGTDIGLRFKSARGRGGVVENIYISDIGMTNIPGEAILFDMYYAAKDPVPVYGEKTDIPEIKFEPVGAGTPLFKDFYMKNIVCRGAEKALFIRGLPEMPIKNVWLEDAILESDKGMICTEAENINLKNVSILSKDATTIQIQNGQQITLDNIQYKGASTDLLLKITGERNKSVRLVNTDTKQAKKDVELGEKVPSSVLLKK</sequence>
<dbReference type="InterPro" id="IPR037459">
    <property type="entry name" value="RhgT-like"/>
</dbReference>
<protein>
    <submittedName>
        <fullName evidence="5">Glycosyl hydrolase family 28 protein</fullName>
    </submittedName>
</protein>
<dbReference type="InterPro" id="IPR000743">
    <property type="entry name" value="Glyco_hydro_28"/>
</dbReference>
<keyword evidence="6" id="KW-1185">Reference proteome</keyword>
<dbReference type="SMART" id="SM00710">
    <property type="entry name" value="PbH1"/>
    <property type="match status" value="5"/>
</dbReference>
<name>A0ABT6Y7F4_9BACT</name>
<evidence type="ECO:0000313" key="6">
    <source>
        <dbReference type="Proteomes" id="UP001236507"/>
    </source>
</evidence>
<dbReference type="InterPro" id="IPR006626">
    <property type="entry name" value="PbH1"/>
</dbReference>
<dbReference type="InterPro" id="IPR001087">
    <property type="entry name" value="GDSL"/>
</dbReference>
<comment type="similarity">
    <text evidence="1 4">Belongs to the glycosyl hydrolase 28 family.</text>
</comment>
<dbReference type="SUPFAM" id="SSF51126">
    <property type="entry name" value="Pectin lyase-like"/>
    <property type="match status" value="1"/>
</dbReference>
<dbReference type="CDD" id="cd01821">
    <property type="entry name" value="Rhamnogalacturan_acetylesterase_like"/>
    <property type="match status" value="1"/>
</dbReference>
<evidence type="ECO:0000256" key="1">
    <source>
        <dbReference type="ARBA" id="ARBA00008834"/>
    </source>
</evidence>
<dbReference type="GO" id="GO:0016787">
    <property type="term" value="F:hydrolase activity"/>
    <property type="evidence" value="ECO:0007669"/>
    <property type="project" value="UniProtKB-KW"/>
</dbReference>
<dbReference type="SUPFAM" id="SSF52266">
    <property type="entry name" value="SGNH hydrolase"/>
    <property type="match status" value="1"/>
</dbReference>
<keyword evidence="3 4" id="KW-0326">Glycosidase</keyword>
<comment type="caution">
    <text evidence="5">The sequence shown here is derived from an EMBL/GenBank/DDBJ whole genome shotgun (WGS) entry which is preliminary data.</text>
</comment>
<evidence type="ECO:0000256" key="4">
    <source>
        <dbReference type="RuleBase" id="RU361169"/>
    </source>
</evidence>
<dbReference type="InterPro" id="IPR011050">
    <property type="entry name" value="Pectin_lyase_fold/virulence"/>
</dbReference>
<organism evidence="5 6">
    <name type="scientific">Flectobacillus roseus</name>
    <dbReference type="NCBI Taxonomy" id="502259"/>
    <lineage>
        <taxon>Bacteria</taxon>
        <taxon>Pseudomonadati</taxon>
        <taxon>Bacteroidota</taxon>
        <taxon>Cytophagia</taxon>
        <taxon>Cytophagales</taxon>
        <taxon>Flectobacillaceae</taxon>
        <taxon>Flectobacillus</taxon>
    </lineage>
</organism>
<dbReference type="Proteomes" id="UP001236507">
    <property type="component" value="Unassembled WGS sequence"/>
</dbReference>
<gene>
    <name evidence="5" type="ORF">QM524_09805</name>
</gene>
<dbReference type="PANTHER" id="PTHR31339">
    <property type="entry name" value="PECTIN LYASE-RELATED"/>
    <property type="match status" value="1"/>
</dbReference>
<dbReference type="RefSeq" id="WP_283344433.1">
    <property type="nucleotide sequence ID" value="NZ_JASHIF010000008.1"/>
</dbReference>
<dbReference type="Gene3D" id="3.40.50.1110">
    <property type="entry name" value="SGNH hydrolase"/>
    <property type="match status" value="1"/>
</dbReference>
<dbReference type="EMBL" id="JASHIF010000008">
    <property type="protein sequence ID" value="MDI9859504.1"/>
    <property type="molecule type" value="Genomic_DNA"/>
</dbReference>
<dbReference type="InterPro" id="IPR012334">
    <property type="entry name" value="Pectin_lyas_fold"/>
</dbReference>
<dbReference type="PANTHER" id="PTHR31339:SF9">
    <property type="entry name" value="PLASMIN AND FIBRONECTIN-BINDING PROTEIN A"/>
    <property type="match status" value="1"/>
</dbReference>
<keyword evidence="2 4" id="KW-0378">Hydrolase</keyword>
<evidence type="ECO:0000256" key="3">
    <source>
        <dbReference type="ARBA" id="ARBA00023295"/>
    </source>
</evidence>
<evidence type="ECO:0000313" key="5">
    <source>
        <dbReference type="EMBL" id="MDI9859504.1"/>
    </source>
</evidence>
<proteinExistence type="inferred from homology"/>
<reference evidence="5 6" key="1">
    <citation type="submission" date="2023-05" db="EMBL/GenBank/DDBJ databases">
        <title>Novel species of genus Flectobacillus isolated from stream in China.</title>
        <authorList>
            <person name="Lu H."/>
        </authorList>
    </citation>
    <scope>NUCLEOTIDE SEQUENCE [LARGE SCALE GENOMIC DNA]</scope>
    <source>
        <strain evidence="5 6">KCTC 42575</strain>
    </source>
</reference>
<accession>A0ABT6Y7F4</accession>
<evidence type="ECO:0000256" key="2">
    <source>
        <dbReference type="ARBA" id="ARBA00022801"/>
    </source>
</evidence>
<dbReference type="InterPro" id="IPR036514">
    <property type="entry name" value="SGNH_hydro_sf"/>
</dbReference>
<dbReference type="Pfam" id="PF00295">
    <property type="entry name" value="Glyco_hydro_28"/>
    <property type="match status" value="1"/>
</dbReference>